<dbReference type="PANTHER" id="PTHR23110">
    <property type="entry name" value="BTB DOMAIN TRANSCRIPTION FACTOR"/>
    <property type="match status" value="1"/>
</dbReference>
<dbReference type="InterPro" id="IPR011333">
    <property type="entry name" value="SKP1/BTB/POZ_sf"/>
</dbReference>
<evidence type="ECO:0000313" key="5">
    <source>
        <dbReference type="EMBL" id="JAS53206.1"/>
    </source>
</evidence>
<evidence type="ECO:0000256" key="2">
    <source>
        <dbReference type="ARBA" id="ARBA00023242"/>
    </source>
</evidence>
<accession>A0A1B6FSK6</accession>
<feature type="compositionally biased region" description="Basic and acidic residues" evidence="3">
    <location>
        <begin position="295"/>
        <end position="332"/>
    </location>
</feature>
<dbReference type="SUPFAM" id="SSF54695">
    <property type="entry name" value="POZ domain"/>
    <property type="match status" value="1"/>
</dbReference>
<feature type="compositionally biased region" description="Acidic residues" evidence="3">
    <location>
        <begin position="200"/>
        <end position="217"/>
    </location>
</feature>
<dbReference type="InterPro" id="IPR000210">
    <property type="entry name" value="BTB/POZ_dom"/>
</dbReference>
<evidence type="ECO:0000256" key="3">
    <source>
        <dbReference type="SAM" id="MobiDB-lite"/>
    </source>
</evidence>
<protein>
    <recommendedName>
        <fullName evidence="4">BTB domain-containing protein</fullName>
    </recommendedName>
</protein>
<feature type="compositionally biased region" description="Basic and acidic residues" evidence="3">
    <location>
        <begin position="254"/>
        <end position="272"/>
    </location>
</feature>
<dbReference type="CDD" id="cd18315">
    <property type="entry name" value="BTB_POZ_BAB-like"/>
    <property type="match status" value="1"/>
</dbReference>
<reference evidence="5" key="1">
    <citation type="submission" date="2015-11" db="EMBL/GenBank/DDBJ databases">
        <title>De novo transcriptome assembly of four potential Pierce s Disease insect vectors from Arizona vineyards.</title>
        <authorList>
            <person name="Tassone E.E."/>
        </authorList>
    </citation>
    <scope>NUCLEOTIDE SEQUENCE</scope>
</reference>
<feature type="compositionally biased region" description="Polar residues" evidence="3">
    <location>
        <begin position="176"/>
        <end position="185"/>
    </location>
</feature>
<feature type="compositionally biased region" description="Polar residues" evidence="3">
    <location>
        <begin position="233"/>
        <end position="248"/>
    </location>
</feature>
<dbReference type="GO" id="GO:0006357">
    <property type="term" value="P:regulation of transcription by RNA polymerase II"/>
    <property type="evidence" value="ECO:0007669"/>
    <property type="project" value="TreeGrafter"/>
</dbReference>
<dbReference type="AlphaFoldDB" id="A0A1B6FSK6"/>
<feature type="compositionally biased region" description="Acidic residues" evidence="3">
    <location>
        <begin position="273"/>
        <end position="288"/>
    </location>
</feature>
<gene>
    <name evidence="5" type="ORF">g.20406</name>
</gene>
<comment type="subcellular location">
    <subcellularLocation>
        <location evidence="1">Nucleus</location>
    </subcellularLocation>
</comment>
<feature type="region of interest" description="Disordered" evidence="3">
    <location>
        <begin position="146"/>
        <end position="352"/>
    </location>
</feature>
<dbReference type="PANTHER" id="PTHR23110:SF106">
    <property type="entry name" value="FI01104P"/>
    <property type="match status" value="1"/>
</dbReference>
<feature type="region of interest" description="Disordered" evidence="3">
    <location>
        <begin position="391"/>
        <end position="410"/>
    </location>
</feature>
<sequence length="512" mass="57357">MDQQFSLRWNNYISQLTDAFGSLRYEEDLVDVTLSCEGGRLKAHKMLLSACSSYFRDIFKENPCQHPVIVFRNVNLRDLQAILDFIYKGEVNVLQEHLESFLGTAELLEIKGLTEGNGKDITLEEEECSGVTTKNGQRTVREKVVLDSRTVSQLPSQRASARSTSPPVKKRRLNSRTKSSEGNQSEVEEETNEAPIELKIEEEEFVEEQSFDEDEEDIKLPPSPTSDPLHVPDNSQSSFANLGSSSIKPATIEDVAKTENEERSTKQGNEDEKPSDEEDTSETMESTEEVVVQDTSKDKEVPEPLEKKTNDSKVTKHEVKDKGCEDLKESTKPKVVSKSTQLKSSLKPKGGIILPKGLTVTVSPVVKEQSQSDVTKLGEGDEITALRSEEAKTPVHEEPFGFQGYPNQQTDLPDVTTMPDVVCMGEPVMAEEAAQGHPTSNEGDIPAEEEKEPEFDYYGCEVCKAEAKPVDKFNFNHKCPICPCACFCAHLLKEHMKIIHGWFNVQRRFTQF</sequence>
<dbReference type="Pfam" id="PF00651">
    <property type="entry name" value="BTB"/>
    <property type="match status" value="1"/>
</dbReference>
<dbReference type="InterPro" id="IPR051095">
    <property type="entry name" value="Dros_DevTransReg"/>
</dbReference>
<dbReference type="EMBL" id="GECZ01016563">
    <property type="protein sequence ID" value="JAS53206.1"/>
    <property type="molecule type" value="Transcribed_RNA"/>
</dbReference>
<dbReference type="PROSITE" id="PS50097">
    <property type="entry name" value="BTB"/>
    <property type="match status" value="1"/>
</dbReference>
<name>A0A1B6FSK6_9HEMI</name>
<evidence type="ECO:0000259" key="4">
    <source>
        <dbReference type="PROSITE" id="PS50097"/>
    </source>
</evidence>
<keyword evidence="2" id="KW-0539">Nucleus</keyword>
<feature type="domain" description="BTB" evidence="4">
    <location>
        <begin position="30"/>
        <end position="95"/>
    </location>
</feature>
<evidence type="ECO:0000256" key="1">
    <source>
        <dbReference type="ARBA" id="ARBA00004123"/>
    </source>
</evidence>
<dbReference type="Gene3D" id="3.30.710.10">
    <property type="entry name" value="Potassium Channel Kv1.1, Chain A"/>
    <property type="match status" value="1"/>
</dbReference>
<dbReference type="GO" id="GO:0005634">
    <property type="term" value="C:nucleus"/>
    <property type="evidence" value="ECO:0007669"/>
    <property type="project" value="UniProtKB-SubCell"/>
</dbReference>
<dbReference type="SMART" id="SM00225">
    <property type="entry name" value="BTB"/>
    <property type="match status" value="1"/>
</dbReference>
<feature type="compositionally biased region" description="Polar residues" evidence="3">
    <location>
        <begin position="149"/>
        <end position="166"/>
    </location>
</feature>
<proteinExistence type="predicted"/>
<organism evidence="5">
    <name type="scientific">Cuerna arida</name>
    <dbReference type="NCBI Taxonomy" id="1464854"/>
    <lineage>
        <taxon>Eukaryota</taxon>
        <taxon>Metazoa</taxon>
        <taxon>Ecdysozoa</taxon>
        <taxon>Arthropoda</taxon>
        <taxon>Hexapoda</taxon>
        <taxon>Insecta</taxon>
        <taxon>Pterygota</taxon>
        <taxon>Neoptera</taxon>
        <taxon>Paraneoptera</taxon>
        <taxon>Hemiptera</taxon>
        <taxon>Auchenorrhyncha</taxon>
        <taxon>Membracoidea</taxon>
        <taxon>Cicadellidae</taxon>
        <taxon>Cicadellinae</taxon>
        <taxon>Proconiini</taxon>
        <taxon>Cuerna</taxon>
    </lineage>
</organism>